<dbReference type="Gene3D" id="3.30.470.20">
    <property type="entry name" value="ATP-grasp fold, B domain"/>
    <property type="match status" value="1"/>
</dbReference>
<accession>A0A6G9YHP4</accession>
<dbReference type="KEGG" id="nah:F5544_24245"/>
<dbReference type="InterPro" id="IPR011761">
    <property type="entry name" value="ATP-grasp"/>
</dbReference>
<dbReference type="Proteomes" id="UP000503540">
    <property type="component" value="Chromosome"/>
</dbReference>
<evidence type="ECO:0000259" key="5">
    <source>
        <dbReference type="PROSITE" id="PS50975"/>
    </source>
</evidence>
<dbReference type="AlphaFoldDB" id="A0A6G9YHP4"/>
<keyword evidence="3 4" id="KW-0067">ATP-binding</keyword>
<evidence type="ECO:0000313" key="6">
    <source>
        <dbReference type="EMBL" id="QIS12704.1"/>
    </source>
</evidence>
<dbReference type="InterPro" id="IPR052032">
    <property type="entry name" value="ATP-dep_AA_Ligase"/>
</dbReference>
<evidence type="ECO:0000256" key="1">
    <source>
        <dbReference type="ARBA" id="ARBA00022598"/>
    </source>
</evidence>
<dbReference type="PROSITE" id="PS50975">
    <property type="entry name" value="ATP_GRASP"/>
    <property type="match status" value="1"/>
</dbReference>
<dbReference type="PANTHER" id="PTHR43585">
    <property type="entry name" value="FUMIPYRROLE BIOSYNTHESIS PROTEIN C"/>
    <property type="match status" value="1"/>
</dbReference>
<dbReference type="Gene3D" id="3.30.1490.20">
    <property type="entry name" value="ATP-grasp fold, A domain"/>
    <property type="match status" value="1"/>
</dbReference>
<evidence type="ECO:0000256" key="3">
    <source>
        <dbReference type="ARBA" id="ARBA00022840"/>
    </source>
</evidence>
<dbReference type="Gene3D" id="3.40.50.20">
    <property type="match status" value="1"/>
</dbReference>
<dbReference type="InterPro" id="IPR013815">
    <property type="entry name" value="ATP_grasp_subdomain_1"/>
</dbReference>
<evidence type="ECO:0000313" key="7">
    <source>
        <dbReference type="Proteomes" id="UP000503540"/>
    </source>
</evidence>
<feature type="domain" description="ATP-grasp" evidence="5">
    <location>
        <begin position="104"/>
        <end position="302"/>
    </location>
</feature>
<keyword evidence="2 4" id="KW-0547">Nucleotide-binding</keyword>
<gene>
    <name evidence="6" type="ORF">F5544_24245</name>
</gene>
<evidence type="ECO:0000256" key="4">
    <source>
        <dbReference type="PROSITE-ProRule" id="PRU00409"/>
    </source>
</evidence>
<dbReference type="GO" id="GO:0005524">
    <property type="term" value="F:ATP binding"/>
    <property type="evidence" value="ECO:0007669"/>
    <property type="project" value="UniProtKB-UniRule"/>
</dbReference>
<dbReference type="EMBL" id="CP046172">
    <property type="protein sequence ID" value="QIS12704.1"/>
    <property type="molecule type" value="Genomic_DNA"/>
</dbReference>
<evidence type="ECO:0000256" key="2">
    <source>
        <dbReference type="ARBA" id="ARBA00022741"/>
    </source>
</evidence>
<proteinExistence type="predicted"/>
<dbReference type="GO" id="GO:0016874">
    <property type="term" value="F:ligase activity"/>
    <property type="evidence" value="ECO:0007669"/>
    <property type="project" value="UniProtKB-KW"/>
</dbReference>
<name>A0A6G9YHP4_9NOCA</name>
<dbReference type="PANTHER" id="PTHR43585:SF2">
    <property type="entry name" value="ATP-GRASP ENZYME FSQD"/>
    <property type="match status" value="1"/>
</dbReference>
<dbReference type="SUPFAM" id="SSF56059">
    <property type="entry name" value="Glutathione synthetase ATP-binding domain-like"/>
    <property type="match status" value="1"/>
</dbReference>
<dbReference type="RefSeq" id="WP_203217335.1">
    <property type="nucleotide sequence ID" value="NZ_CP046172.1"/>
</dbReference>
<dbReference type="GO" id="GO:0046872">
    <property type="term" value="F:metal ion binding"/>
    <property type="evidence" value="ECO:0007669"/>
    <property type="project" value="InterPro"/>
</dbReference>
<keyword evidence="1" id="KW-0436">Ligase</keyword>
<sequence length="386" mass="42898">MAKYPMLIVLGYRDDLDQALRRRGVDPYYIVNAPASPPNGRNSISVTDIEDVQELSRAVLAAGVDNADGVLTVHEFGVFGAAYLRQQLDLPGHRDPQKTLYFRDKYLQKNALPPEVRRARVRYVSAQTSYADIADELGDVFVIKPANGAGSLRTSIVHSPDEYAAAVEPLPTRSDVAIVAESHIDAPEIHIDGIWCGGALYWSSLARYNTSPLSAVQGRVIAVNILDERKHTELYRQARTLAEQVLGGLGAPDCVFHLEIFVEESGLTFGECAIRLPGGMTPRINELTFGVDLFDAEIDLALGMRPGPIPTTAPNLFHGYAFLRRRDDKNLTRQDFERRFILDEVEYSPETPPGPYGKVGHAIISDQDELKLQRRLEDIVRFNEAE</sequence>
<organism evidence="6 7">
    <name type="scientific">Nocardia arthritidis</name>
    <dbReference type="NCBI Taxonomy" id="228602"/>
    <lineage>
        <taxon>Bacteria</taxon>
        <taxon>Bacillati</taxon>
        <taxon>Actinomycetota</taxon>
        <taxon>Actinomycetes</taxon>
        <taxon>Mycobacteriales</taxon>
        <taxon>Nocardiaceae</taxon>
        <taxon>Nocardia</taxon>
    </lineage>
</organism>
<reference evidence="6 7" key="1">
    <citation type="journal article" date="2019" name="ACS Chem. Biol.">
        <title>Identification and Mobilization of a Cryptic Antibiotic Biosynthesis Gene Locus from a Human-Pathogenic Nocardia Isolate.</title>
        <authorList>
            <person name="Herisse M."/>
            <person name="Ishida K."/>
            <person name="Porter J.L."/>
            <person name="Howden B."/>
            <person name="Hertweck C."/>
            <person name="Stinear T.P."/>
            <person name="Pidot S.J."/>
        </authorList>
    </citation>
    <scope>NUCLEOTIDE SEQUENCE [LARGE SCALE GENOMIC DNA]</scope>
    <source>
        <strain evidence="6 7">AUSMDU00012717</strain>
    </source>
</reference>
<protein>
    <submittedName>
        <fullName evidence="6">ATP-grasp domain-containing protein</fullName>
    </submittedName>
</protein>
<keyword evidence="7" id="KW-1185">Reference proteome</keyword>